<evidence type="ECO:0000313" key="1">
    <source>
        <dbReference type="EMBL" id="MEC4720441.1"/>
    </source>
</evidence>
<gene>
    <name evidence="1" type="ORF">RY831_14860</name>
</gene>
<proteinExistence type="predicted"/>
<reference evidence="1 2" key="1">
    <citation type="submission" date="2023-10" db="EMBL/GenBank/DDBJ databases">
        <title>Noviherbaspirillum sp. CPCC 100848 genome assembly.</title>
        <authorList>
            <person name="Li X.Y."/>
            <person name="Fang X.M."/>
        </authorList>
    </citation>
    <scope>NUCLEOTIDE SEQUENCE [LARGE SCALE GENOMIC DNA]</scope>
    <source>
        <strain evidence="1 2">CPCC 100848</strain>
    </source>
</reference>
<dbReference type="Proteomes" id="UP001352263">
    <property type="component" value="Unassembled WGS sequence"/>
</dbReference>
<comment type="caution">
    <text evidence="1">The sequence shown here is derived from an EMBL/GenBank/DDBJ whole genome shotgun (WGS) entry which is preliminary data.</text>
</comment>
<accession>A0ABU6JAH4</accession>
<evidence type="ECO:0000313" key="2">
    <source>
        <dbReference type="Proteomes" id="UP001352263"/>
    </source>
</evidence>
<dbReference type="RefSeq" id="WP_326507159.1">
    <property type="nucleotide sequence ID" value="NZ_JAWIIV010000011.1"/>
</dbReference>
<name>A0ABU6JAH4_9BURK</name>
<dbReference type="EMBL" id="JAWIIV010000011">
    <property type="protein sequence ID" value="MEC4720441.1"/>
    <property type="molecule type" value="Genomic_DNA"/>
</dbReference>
<organism evidence="1 2">
    <name type="scientific">Noviherbaspirillum album</name>
    <dbReference type="NCBI Taxonomy" id="3080276"/>
    <lineage>
        <taxon>Bacteria</taxon>
        <taxon>Pseudomonadati</taxon>
        <taxon>Pseudomonadota</taxon>
        <taxon>Betaproteobacteria</taxon>
        <taxon>Burkholderiales</taxon>
        <taxon>Oxalobacteraceae</taxon>
        <taxon>Noviherbaspirillum</taxon>
    </lineage>
</organism>
<protein>
    <submittedName>
        <fullName evidence="1">Uncharacterized protein</fullName>
    </submittedName>
</protein>
<keyword evidence="2" id="KW-1185">Reference proteome</keyword>
<sequence length="256" mass="29568">MHDLIQHSLQVYQSAPAEVRVTPSIPILYFGDREAYQVSPLRIITVGLNPSLVEFPEENPFQRFPSARQIPITPAAIERALNAYFENSPYHRWFHSFEAILRGFRASFYRSRHLVHQPINRALHTDLLSPIATNPTWSNLSPMDKAILEEPGLDLWHSLIERLEPDLMLISVAEGHLTKICFERLSSWQIVHTVSRKVPYHFQYTRYRLRSGHVVNAIFGMAAQTPFGSVKSEVKARIGTIMADQMHYRDQRNIQL</sequence>